<evidence type="ECO:0000259" key="8">
    <source>
        <dbReference type="Pfam" id="PF08335"/>
    </source>
</evidence>
<keyword evidence="2 9" id="KW-0548">Nucleotidyltransferase</keyword>
<proteinExistence type="predicted"/>
<dbReference type="GO" id="GO:0016779">
    <property type="term" value="F:nucleotidyltransferase activity"/>
    <property type="evidence" value="ECO:0007669"/>
    <property type="project" value="UniProtKB-KW"/>
</dbReference>
<dbReference type="SUPFAM" id="SSF81593">
    <property type="entry name" value="Nucleotidyltransferase substrate binding subunit/domain"/>
    <property type="match status" value="2"/>
</dbReference>
<feature type="domain" description="PII-uridylyltransferase/Glutamine-synthetase adenylyltransferase" evidence="8">
    <location>
        <begin position="304"/>
        <end position="437"/>
    </location>
</feature>
<evidence type="ECO:0000256" key="2">
    <source>
        <dbReference type="ARBA" id="ARBA00022695"/>
    </source>
</evidence>
<dbReference type="InterPro" id="IPR043519">
    <property type="entry name" value="NT_sf"/>
</dbReference>
<dbReference type="Gene3D" id="1.20.120.330">
    <property type="entry name" value="Nucleotidyltransferases domain 2"/>
    <property type="match status" value="2"/>
</dbReference>
<dbReference type="Pfam" id="PF08335">
    <property type="entry name" value="GlnD_UR_UTase"/>
    <property type="match status" value="2"/>
</dbReference>
<evidence type="ECO:0000313" key="9">
    <source>
        <dbReference type="EMBL" id="MCV3271027.1"/>
    </source>
</evidence>
<keyword evidence="3" id="KW-0547">Nucleotide-binding</keyword>
<keyword evidence="10" id="KW-1185">Reference proteome</keyword>
<comment type="caution">
    <text evidence="9">The sequence shown here is derived from an EMBL/GenBank/DDBJ whole genome shotgun (WGS) entry which is preliminary data.</text>
</comment>
<dbReference type="InterPro" id="IPR023057">
    <property type="entry name" value="GlnE"/>
</dbReference>
<feature type="domain" description="Glutamate-ammonia ligase adenylyltransferase repeated" evidence="7">
    <location>
        <begin position="524"/>
        <end position="765"/>
    </location>
</feature>
<organism evidence="9 10">
    <name type="scientific">Roseobacter sinensis</name>
    <dbReference type="NCBI Taxonomy" id="2931391"/>
    <lineage>
        <taxon>Bacteria</taxon>
        <taxon>Pseudomonadati</taxon>
        <taxon>Pseudomonadota</taxon>
        <taxon>Alphaproteobacteria</taxon>
        <taxon>Rhodobacterales</taxon>
        <taxon>Roseobacteraceae</taxon>
        <taxon>Roseobacter</taxon>
    </lineage>
</organism>
<name>A0ABT3BBR2_9RHOB</name>
<dbReference type="InterPro" id="IPR005190">
    <property type="entry name" value="GlnE_rpt_dom"/>
</dbReference>
<evidence type="ECO:0000256" key="3">
    <source>
        <dbReference type="ARBA" id="ARBA00022741"/>
    </source>
</evidence>
<evidence type="ECO:0000256" key="4">
    <source>
        <dbReference type="ARBA" id="ARBA00022840"/>
    </source>
</evidence>
<keyword evidence="6" id="KW-0511">Multifunctional enzyme</keyword>
<sequence length="925" mass="100896">MSLAAEMTRCPRAFDPERGAEGVAALPGLTPELRALVHGAAGSSPYLLSLVQREAEWLMEALTRPDAALADQIAALRDLPDEDLPRGLRQTKRRVAVMTALADLGGAWPLGQVTGTLTAFADAACQSALRAALAVQIRRRKLPGATEDDLEDAAGMCVFAMGKMGAGELNYSSDIDLICLFDETRFDPDDFYEARSSFVRATRAMTAMLSEITPEGYVFRTDLRLRPDPAVTPVCIAMEAAERYYESLGRTWERAAYIKARLAAGDGVAGQRFLDDLSPFVWRRHLDFAAIQDAHDMRLAIREHKGLGGPITLPGHNMKLGRGGIREIEFFTQTRQLIAGGRDPDLRVRGTVDGLRALAAKGWVPDETADMLAEHYVAHRTVEHRLQMVNDAQTHSLPRSPEGFDRLACLMDRDRSALEAELTERLQTVHDTMEQFFAPSKPAGPATADVEHDLLTRWRSYPALRSERSRAIFERLRPDLLARLAQSSRPEEALLAFDGFLSGLPAGVQLFSLLEANPQLTDLLIDITGTSPELAQYLSRNAGVFDAVIGGDFFTDWPGQEGLAQLLQARLEAEADYETRLDAIRRWAKEWHFRVGVHLLRGLIEAETAAQQYADLARAVLVVLWPLVTAQFAARHGPPPGRGAVVLGMGSLGAGRLNAGSDLDLIVIYDPQGEEASQGAKPLSSRLYYARLTQALITALTAPMAQGRLYEVDMRLRPSGNQGPVATSWPAFQSYQADQAWVWEHLALTRASVVAGPADLAADVEAFRQDLLRQPRAQEKVLAEVRDMRDRIRAAKIPTGLWDAKRGPGRLQEIELLAQAGALLQGDTSGQTEAGLRAAVAAGLLNDASGMALTEFHAFYSRLHQAVQLLSDRPLDAEALGPSGHAFLLRTLGEERMSDLESKLAADYAASAAYIDAALTAGGAT</sequence>
<dbReference type="RefSeq" id="WP_263843346.1">
    <property type="nucleotide sequence ID" value="NZ_JALIEB010000003.1"/>
</dbReference>
<reference evidence="9 10" key="1">
    <citation type="submission" date="2022-04" db="EMBL/GenBank/DDBJ databases">
        <title>Roseobacter sp. WL0113 is a bacterium isolated from neritic sediment.</title>
        <authorList>
            <person name="Wang L."/>
            <person name="He W."/>
            <person name="Zhang D.-F."/>
        </authorList>
    </citation>
    <scope>NUCLEOTIDE SEQUENCE [LARGE SCALE GENOMIC DNA]</scope>
    <source>
        <strain evidence="9 10">WL0113</strain>
    </source>
</reference>
<evidence type="ECO:0000256" key="6">
    <source>
        <dbReference type="ARBA" id="ARBA00023268"/>
    </source>
</evidence>
<dbReference type="SUPFAM" id="SSF81301">
    <property type="entry name" value="Nucleotidyltransferase"/>
    <property type="match status" value="2"/>
</dbReference>
<dbReference type="Proteomes" id="UP001208690">
    <property type="component" value="Unassembled WGS sequence"/>
</dbReference>
<dbReference type="CDD" id="cd05401">
    <property type="entry name" value="NT_GlnE_GlnD_like"/>
    <property type="match status" value="2"/>
</dbReference>
<keyword evidence="1" id="KW-0808">Transferase</keyword>
<dbReference type="Gene3D" id="3.30.460.10">
    <property type="entry name" value="Beta Polymerase, domain 2"/>
    <property type="match status" value="2"/>
</dbReference>
<feature type="domain" description="Glutamate-ammonia ligase adenylyltransferase repeated" evidence="7">
    <location>
        <begin position="42"/>
        <end position="274"/>
    </location>
</feature>
<dbReference type="Pfam" id="PF03710">
    <property type="entry name" value="GlnE"/>
    <property type="match status" value="2"/>
</dbReference>
<evidence type="ECO:0000256" key="5">
    <source>
        <dbReference type="ARBA" id="ARBA00022842"/>
    </source>
</evidence>
<feature type="domain" description="PII-uridylyltransferase/Glutamine-synthetase adenylyltransferase" evidence="8">
    <location>
        <begin position="803"/>
        <end position="894"/>
    </location>
</feature>
<protein>
    <submittedName>
        <fullName evidence="9">Glutamine-synthetase adenylyltransferase</fullName>
    </submittedName>
</protein>
<accession>A0ABT3BBR2</accession>
<dbReference type="PANTHER" id="PTHR30621">
    <property type="entry name" value="GLUTAMINE SYNTHETASE ADENYLYLTRANSFERASE"/>
    <property type="match status" value="1"/>
</dbReference>
<evidence type="ECO:0000259" key="7">
    <source>
        <dbReference type="Pfam" id="PF03710"/>
    </source>
</evidence>
<dbReference type="PANTHER" id="PTHR30621:SF0">
    <property type="entry name" value="BIFUNCTIONAL GLUTAMINE SYNTHETASE ADENYLYLTRANSFERASE_ADENYLYL-REMOVING ENZYME"/>
    <property type="match status" value="1"/>
</dbReference>
<dbReference type="EMBL" id="JALIEB010000003">
    <property type="protein sequence ID" value="MCV3271027.1"/>
    <property type="molecule type" value="Genomic_DNA"/>
</dbReference>
<keyword evidence="4" id="KW-0067">ATP-binding</keyword>
<evidence type="ECO:0000313" key="10">
    <source>
        <dbReference type="Proteomes" id="UP001208690"/>
    </source>
</evidence>
<dbReference type="InterPro" id="IPR013546">
    <property type="entry name" value="PII_UdlTrfase/GS_AdlTrfase"/>
</dbReference>
<evidence type="ECO:0000256" key="1">
    <source>
        <dbReference type="ARBA" id="ARBA00022679"/>
    </source>
</evidence>
<gene>
    <name evidence="9" type="ORF">MUB52_06260</name>
</gene>
<keyword evidence="5" id="KW-0460">Magnesium</keyword>